<proteinExistence type="predicted"/>
<evidence type="ECO:0000313" key="2">
    <source>
        <dbReference type="EMBL" id="MCP2262474.1"/>
    </source>
</evidence>
<dbReference type="EMBL" id="JAMTCP010000072">
    <property type="protein sequence ID" value="MCP2262474.1"/>
    <property type="molecule type" value="Genomic_DNA"/>
</dbReference>
<keyword evidence="3" id="KW-1185">Reference proteome</keyword>
<evidence type="ECO:0008006" key="4">
    <source>
        <dbReference type="Google" id="ProtNLM"/>
    </source>
</evidence>
<feature type="non-terminal residue" evidence="2">
    <location>
        <position position="51"/>
    </location>
</feature>
<name>A0ABT1I3Y5_STRSD</name>
<gene>
    <name evidence="2" type="ORF">LX15_006213</name>
</gene>
<feature type="compositionally biased region" description="Basic and acidic residues" evidence="1">
    <location>
        <begin position="9"/>
        <end position="20"/>
    </location>
</feature>
<dbReference type="Proteomes" id="UP001205311">
    <property type="component" value="Unassembled WGS sequence"/>
</dbReference>
<reference evidence="2 3" key="1">
    <citation type="submission" date="2022-06" db="EMBL/GenBank/DDBJ databases">
        <title>Genomic Encyclopedia of Archaeal and Bacterial Type Strains, Phase II (KMG-II): from individual species to whole genera.</title>
        <authorList>
            <person name="Goeker M."/>
        </authorList>
    </citation>
    <scope>NUCLEOTIDE SEQUENCE [LARGE SCALE GENOMIC DNA]</scope>
    <source>
        <strain evidence="2 3">DSM 40477</strain>
    </source>
</reference>
<feature type="region of interest" description="Disordered" evidence="1">
    <location>
        <begin position="1"/>
        <end position="21"/>
    </location>
</feature>
<sequence>MARTPPESVRARAPDPRHQEPVFSPIVLTTDETIAVQLVTAPTGTLPSAFV</sequence>
<comment type="caution">
    <text evidence="2">The sequence shown here is derived from an EMBL/GenBank/DDBJ whole genome shotgun (WGS) entry which is preliminary data.</text>
</comment>
<evidence type="ECO:0000256" key="1">
    <source>
        <dbReference type="SAM" id="MobiDB-lite"/>
    </source>
</evidence>
<evidence type="ECO:0000313" key="3">
    <source>
        <dbReference type="Proteomes" id="UP001205311"/>
    </source>
</evidence>
<organism evidence="2 3">
    <name type="scientific">Streptoalloteichus tenebrarius (strain ATCC 17920 / DSM 40477 / JCM 4838 / CBS 697.72 / NBRC 16177 / NCIMB 11028 / NRRL B-12390 / A12253. 1 / ISP 5477)</name>
    <name type="common">Streptomyces tenebrarius</name>
    <dbReference type="NCBI Taxonomy" id="1933"/>
    <lineage>
        <taxon>Bacteria</taxon>
        <taxon>Bacillati</taxon>
        <taxon>Actinomycetota</taxon>
        <taxon>Actinomycetes</taxon>
        <taxon>Pseudonocardiales</taxon>
        <taxon>Pseudonocardiaceae</taxon>
        <taxon>Streptoalloteichus</taxon>
    </lineage>
</organism>
<protein>
    <recommendedName>
        <fullName evidence="4">Transposase</fullName>
    </recommendedName>
</protein>
<accession>A0ABT1I3Y5</accession>